<evidence type="ECO:0000259" key="1">
    <source>
        <dbReference type="PROSITE" id="PS50835"/>
    </source>
</evidence>
<gene>
    <name evidence="2" type="ORF">PG999_001181</name>
</gene>
<dbReference type="AlphaFoldDB" id="A0AAW0RDS7"/>
<protein>
    <recommendedName>
        <fullName evidence="1">Ig-like domain-containing protein</fullName>
    </recommendedName>
</protein>
<dbReference type="PROSITE" id="PS50835">
    <property type="entry name" value="IG_LIKE"/>
    <property type="match status" value="1"/>
</dbReference>
<evidence type="ECO:0000313" key="3">
    <source>
        <dbReference type="Proteomes" id="UP001392437"/>
    </source>
</evidence>
<dbReference type="Proteomes" id="UP001392437">
    <property type="component" value="Unassembled WGS sequence"/>
</dbReference>
<accession>A0AAW0RDS7</accession>
<proteinExistence type="predicted"/>
<evidence type="ECO:0000313" key="2">
    <source>
        <dbReference type="EMBL" id="KAK8133008.1"/>
    </source>
</evidence>
<comment type="caution">
    <text evidence="2">The sequence shown here is derived from an EMBL/GenBank/DDBJ whole genome shotgun (WGS) entry which is preliminary data.</text>
</comment>
<name>A0AAW0RDS7_9PEZI</name>
<organism evidence="2 3">
    <name type="scientific">Apiospora kogelbergensis</name>
    <dbReference type="NCBI Taxonomy" id="1337665"/>
    <lineage>
        <taxon>Eukaryota</taxon>
        <taxon>Fungi</taxon>
        <taxon>Dikarya</taxon>
        <taxon>Ascomycota</taxon>
        <taxon>Pezizomycotina</taxon>
        <taxon>Sordariomycetes</taxon>
        <taxon>Xylariomycetidae</taxon>
        <taxon>Amphisphaeriales</taxon>
        <taxon>Apiosporaceae</taxon>
        <taxon>Apiospora</taxon>
    </lineage>
</organism>
<keyword evidence="3" id="KW-1185">Reference proteome</keyword>
<sequence>MGEGITPFCRRLRDPDISAVWTHSYDLSQEYGAHFRNWGAWIVDQAWRLPRVTEVHTLNNHFTIYDDRGPWDMIDSTGVVGSCEPYTLAYYDCFDPRAENNLYFNHVRSGRSIFRCVSHNDNYRVKGFQNWKYGPRRMSSFITLPDGRLNPTSFKWQVDGGHNETISTELSLHEDNSSHFSCLVREGNGAKGGPHS</sequence>
<reference evidence="2 3" key="1">
    <citation type="submission" date="2023-01" db="EMBL/GenBank/DDBJ databases">
        <title>Analysis of 21 Apiospora genomes using comparative genomics revels a genus with tremendous synthesis potential of carbohydrate active enzymes and secondary metabolites.</title>
        <authorList>
            <person name="Sorensen T."/>
        </authorList>
    </citation>
    <scope>NUCLEOTIDE SEQUENCE [LARGE SCALE GENOMIC DNA]</scope>
    <source>
        <strain evidence="2 3">CBS 117206</strain>
    </source>
</reference>
<feature type="domain" description="Ig-like" evidence="1">
    <location>
        <begin position="96"/>
        <end position="196"/>
    </location>
</feature>
<dbReference type="EMBL" id="JAQQWP010000001">
    <property type="protein sequence ID" value="KAK8133008.1"/>
    <property type="molecule type" value="Genomic_DNA"/>
</dbReference>
<dbReference type="InterPro" id="IPR007110">
    <property type="entry name" value="Ig-like_dom"/>
</dbReference>